<dbReference type="InterPro" id="IPR010719">
    <property type="entry name" value="MnmM_MeTrfase"/>
</dbReference>
<reference evidence="1 2" key="1">
    <citation type="submission" date="2021-03" db="EMBL/GenBank/DDBJ databases">
        <authorList>
            <person name="Gilmore M.S."/>
            <person name="Schwartzman J."/>
            <person name="Van Tyne D."/>
            <person name="Martin M."/>
            <person name="Earl A.M."/>
            <person name="Manson A.L."/>
            <person name="Straub T."/>
            <person name="Salamzade R."/>
            <person name="Saavedra J."/>
            <person name="Lebreton F."/>
            <person name="Prichula J."/>
            <person name="Schaufler K."/>
            <person name="Gaca A."/>
            <person name="Sgardioli B."/>
            <person name="Wagenaar J."/>
            <person name="Strong T."/>
        </authorList>
    </citation>
    <scope>NUCLEOTIDE SEQUENCE [LARGE SCALE GENOMIC DNA]</scope>
    <source>
        <strain evidence="1 2">665A</strain>
    </source>
</reference>
<dbReference type="SUPFAM" id="SSF53335">
    <property type="entry name" value="S-adenosyl-L-methionine-dependent methyltransferases"/>
    <property type="match status" value="1"/>
</dbReference>
<accession>A0ABV0EIW8</accession>
<evidence type="ECO:0000313" key="2">
    <source>
        <dbReference type="Proteomes" id="UP000664357"/>
    </source>
</evidence>
<evidence type="ECO:0008006" key="3">
    <source>
        <dbReference type="Google" id="ProtNLM"/>
    </source>
</evidence>
<evidence type="ECO:0000313" key="1">
    <source>
        <dbReference type="EMBL" id="MEO1768569.1"/>
    </source>
</evidence>
<dbReference type="InterPro" id="IPR029063">
    <property type="entry name" value="SAM-dependent_MTases_sf"/>
</dbReference>
<comment type="caution">
    <text evidence="1">The sequence shown here is derived from an EMBL/GenBank/DDBJ whole genome shotgun (WGS) entry which is preliminary data.</text>
</comment>
<dbReference type="PANTHER" id="PTHR35276">
    <property type="entry name" value="S-ADENOSYL-L-METHIONINE-DEPENDENT METHYLTRANSFERASES SUPERFAMILY PROTEIN"/>
    <property type="match status" value="1"/>
</dbReference>
<gene>
    <name evidence="1" type="ORF">JZO67_000480</name>
</gene>
<dbReference type="EMBL" id="JAFREL020000001">
    <property type="protein sequence ID" value="MEO1768569.1"/>
    <property type="molecule type" value="Genomic_DNA"/>
</dbReference>
<dbReference type="Pfam" id="PF06962">
    <property type="entry name" value="rRNA_methylase"/>
    <property type="match status" value="1"/>
</dbReference>
<reference evidence="1 2" key="2">
    <citation type="submission" date="2024-02" db="EMBL/GenBank/DDBJ databases">
        <title>The Genome Sequence of Enterococcus sp. DIV0159.</title>
        <authorList>
            <person name="Earl A."/>
            <person name="Manson A."/>
            <person name="Gilmore M."/>
            <person name="Sanders J."/>
            <person name="Shea T."/>
            <person name="Howe W."/>
            <person name="Livny J."/>
            <person name="Cuomo C."/>
            <person name="Neafsey D."/>
            <person name="Birren B."/>
        </authorList>
    </citation>
    <scope>NUCLEOTIDE SEQUENCE [LARGE SCALE GENOMIC DNA]</scope>
    <source>
        <strain evidence="1 2">665A</strain>
    </source>
</reference>
<protein>
    <recommendedName>
        <fullName evidence="3">rRNA methylase</fullName>
    </recommendedName>
</protein>
<organism evidence="1 2">
    <name type="scientific">Candidatus Enterococcus ferrettii</name>
    <dbReference type="NCBI Taxonomy" id="2815324"/>
    <lineage>
        <taxon>Bacteria</taxon>
        <taxon>Bacillati</taxon>
        <taxon>Bacillota</taxon>
        <taxon>Bacilli</taxon>
        <taxon>Lactobacillales</taxon>
        <taxon>Enterococcaceae</taxon>
        <taxon>Enterococcus</taxon>
    </lineage>
</organism>
<dbReference type="Gene3D" id="3.40.50.150">
    <property type="entry name" value="Vaccinia Virus protein VP39"/>
    <property type="match status" value="1"/>
</dbReference>
<dbReference type="RefSeq" id="WP_207703062.1">
    <property type="nucleotide sequence ID" value="NZ_JAFREL020000001.1"/>
</dbReference>
<proteinExistence type="predicted"/>
<dbReference type="Proteomes" id="UP000664357">
    <property type="component" value="Unassembled WGS sequence"/>
</dbReference>
<keyword evidence="2" id="KW-1185">Reference proteome</keyword>
<sequence>MLQTALRYSHTLLKEIIKPGDHVIDATMGNGNDTLFLAELVGNDGQVYAFDIQEQALTKTEEKLGALITRSSLFLAGHETIETTIAESQPIQAAIFNLGYLPSSDKKIITLPDTTKQAMKAILKRLSSGGRMILVIYYGHDGGKQEKNAVLDYCTNLPQENYSVLTYQFINQKNNPPILVCVEKKGS</sequence>
<dbReference type="PANTHER" id="PTHR35276:SF1">
    <property type="entry name" value="TRNA (MNM(5)S(2)U34)-METHYLTRANSFERASE, CHLOROPLASTIC"/>
    <property type="match status" value="1"/>
</dbReference>
<name>A0ABV0EIW8_9ENTE</name>